<comment type="similarity">
    <text evidence="1 2">Belongs to the anti-sigma-factor antagonist family.</text>
</comment>
<dbReference type="InterPro" id="IPR036513">
    <property type="entry name" value="STAS_dom_sf"/>
</dbReference>
<comment type="caution">
    <text evidence="4">The sequence shown here is derived from an EMBL/GenBank/DDBJ whole genome shotgun (WGS) entry which is preliminary data.</text>
</comment>
<name>A0ABW1CMU2_9ACTN</name>
<dbReference type="Gene3D" id="3.30.750.24">
    <property type="entry name" value="STAS domain"/>
    <property type="match status" value="1"/>
</dbReference>
<proteinExistence type="inferred from homology"/>
<dbReference type="SUPFAM" id="SSF52091">
    <property type="entry name" value="SpoIIaa-like"/>
    <property type="match status" value="1"/>
</dbReference>
<dbReference type="NCBIfam" id="TIGR00377">
    <property type="entry name" value="ant_ant_sig"/>
    <property type="match status" value="1"/>
</dbReference>
<dbReference type="PANTHER" id="PTHR33495:SF2">
    <property type="entry name" value="ANTI-SIGMA FACTOR ANTAGONIST TM_1081-RELATED"/>
    <property type="match status" value="1"/>
</dbReference>
<dbReference type="PANTHER" id="PTHR33495">
    <property type="entry name" value="ANTI-SIGMA FACTOR ANTAGONIST TM_1081-RELATED-RELATED"/>
    <property type="match status" value="1"/>
</dbReference>
<evidence type="ECO:0000256" key="1">
    <source>
        <dbReference type="ARBA" id="ARBA00009013"/>
    </source>
</evidence>
<dbReference type="EMBL" id="JBHSPA010000023">
    <property type="protein sequence ID" value="MFC5826086.1"/>
    <property type="molecule type" value="Genomic_DNA"/>
</dbReference>
<protein>
    <recommendedName>
        <fullName evidence="2">Anti-sigma factor antagonist</fullName>
    </recommendedName>
</protein>
<dbReference type="InterPro" id="IPR003658">
    <property type="entry name" value="Anti-sigma_ant"/>
</dbReference>
<dbReference type="Pfam" id="PF01740">
    <property type="entry name" value="STAS"/>
    <property type="match status" value="1"/>
</dbReference>
<evidence type="ECO:0000256" key="2">
    <source>
        <dbReference type="RuleBase" id="RU003749"/>
    </source>
</evidence>
<dbReference type="PROSITE" id="PS50801">
    <property type="entry name" value="STAS"/>
    <property type="match status" value="1"/>
</dbReference>
<dbReference type="RefSeq" id="WP_379515593.1">
    <property type="nucleotide sequence ID" value="NZ_JBHSPA010000023.1"/>
</dbReference>
<gene>
    <name evidence="4" type="ORF">ACFPZ3_19645</name>
</gene>
<evidence type="ECO:0000313" key="4">
    <source>
        <dbReference type="EMBL" id="MFC5826086.1"/>
    </source>
</evidence>
<evidence type="ECO:0000259" key="3">
    <source>
        <dbReference type="PROSITE" id="PS50801"/>
    </source>
</evidence>
<dbReference type="CDD" id="cd07043">
    <property type="entry name" value="STAS_anti-anti-sigma_factors"/>
    <property type="match status" value="1"/>
</dbReference>
<keyword evidence="5" id="KW-1185">Reference proteome</keyword>
<evidence type="ECO:0000313" key="5">
    <source>
        <dbReference type="Proteomes" id="UP001596058"/>
    </source>
</evidence>
<feature type="domain" description="STAS" evidence="3">
    <location>
        <begin position="11"/>
        <end position="121"/>
    </location>
</feature>
<accession>A0ABW1CMU2</accession>
<reference evidence="5" key="1">
    <citation type="journal article" date="2019" name="Int. J. Syst. Evol. Microbiol.">
        <title>The Global Catalogue of Microorganisms (GCM) 10K type strain sequencing project: providing services to taxonomists for standard genome sequencing and annotation.</title>
        <authorList>
            <consortium name="The Broad Institute Genomics Platform"/>
            <consortium name="The Broad Institute Genome Sequencing Center for Infectious Disease"/>
            <person name="Wu L."/>
            <person name="Ma J."/>
        </authorList>
    </citation>
    <scope>NUCLEOTIDE SEQUENCE [LARGE SCALE GENOMIC DNA]</scope>
    <source>
        <strain evidence="5">CCUG 53903</strain>
    </source>
</reference>
<dbReference type="Proteomes" id="UP001596058">
    <property type="component" value="Unassembled WGS sequence"/>
</dbReference>
<organism evidence="4 5">
    <name type="scientific">Nonomuraea insulae</name>
    <dbReference type="NCBI Taxonomy" id="1616787"/>
    <lineage>
        <taxon>Bacteria</taxon>
        <taxon>Bacillati</taxon>
        <taxon>Actinomycetota</taxon>
        <taxon>Actinomycetes</taxon>
        <taxon>Streptosporangiales</taxon>
        <taxon>Streptosporangiaceae</taxon>
        <taxon>Nonomuraea</taxon>
    </lineage>
</organism>
<sequence>MDEQSDSTERFTVTISLHEDYIVARVAGELDYQTSELLHRQVKDAWEATHPLGLVMDLSGVTFCDSMGIGVLVLLLKQSREQHSNLALSNIPPLLERILTITGLRTAFQVEASVEEAVQTVQAPPQPDPPKTTNADG</sequence>
<dbReference type="InterPro" id="IPR002645">
    <property type="entry name" value="STAS_dom"/>
</dbReference>